<dbReference type="GO" id="GO:0016874">
    <property type="term" value="F:ligase activity"/>
    <property type="evidence" value="ECO:0007669"/>
    <property type="project" value="UniProtKB-KW"/>
</dbReference>
<reference evidence="7 8" key="1">
    <citation type="submission" date="2024-01" db="EMBL/GenBank/DDBJ databases">
        <title>Uliginosibacterium soil sp. nov.</title>
        <authorList>
            <person name="Lv Y."/>
        </authorList>
    </citation>
    <scope>NUCLEOTIDE SEQUENCE [LARGE SCALE GENOMIC DNA]</scope>
    <source>
        <strain evidence="7 8">H3</strain>
    </source>
</reference>
<keyword evidence="7" id="KW-0436">Ligase</keyword>
<keyword evidence="8" id="KW-1185">Reference proteome</keyword>
<feature type="transmembrane region" description="Helical" evidence="5">
    <location>
        <begin position="340"/>
        <end position="359"/>
    </location>
</feature>
<dbReference type="Proteomes" id="UP001331561">
    <property type="component" value="Unassembled WGS sequence"/>
</dbReference>
<feature type="transmembrane region" description="Helical" evidence="5">
    <location>
        <begin position="64"/>
        <end position="83"/>
    </location>
</feature>
<protein>
    <submittedName>
        <fullName evidence="7">O-antigen ligase family protein</fullName>
    </submittedName>
</protein>
<proteinExistence type="predicted"/>
<feature type="transmembrane region" description="Helical" evidence="5">
    <location>
        <begin position="371"/>
        <end position="390"/>
    </location>
</feature>
<keyword evidence="3 5" id="KW-1133">Transmembrane helix</keyword>
<evidence type="ECO:0000256" key="3">
    <source>
        <dbReference type="ARBA" id="ARBA00022989"/>
    </source>
</evidence>
<dbReference type="PANTHER" id="PTHR37422:SF13">
    <property type="entry name" value="LIPOPOLYSACCHARIDE BIOSYNTHESIS PROTEIN PA4999-RELATED"/>
    <property type="match status" value="1"/>
</dbReference>
<feature type="transmembrane region" description="Helical" evidence="5">
    <location>
        <begin position="204"/>
        <end position="221"/>
    </location>
</feature>
<feature type="transmembrane region" description="Helical" evidence="5">
    <location>
        <begin position="114"/>
        <end position="134"/>
    </location>
</feature>
<feature type="domain" description="O-antigen ligase-related" evidence="6">
    <location>
        <begin position="188"/>
        <end position="342"/>
    </location>
</feature>
<evidence type="ECO:0000256" key="2">
    <source>
        <dbReference type="ARBA" id="ARBA00022692"/>
    </source>
</evidence>
<feature type="transmembrane region" description="Helical" evidence="5">
    <location>
        <begin position="226"/>
        <end position="244"/>
    </location>
</feature>
<dbReference type="InterPro" id="IPR051533">
    <property type="entry name" value="WaaL-like"/>
</dbReference>
<organism evidence="7 8">
    <name type="scientific">Uliginosibacterium silvisoli</name>
    <dbReference type="NCBI Taxonomy" id="3114758"/>
    <lineage>
        <taxon>Bacteria</taxon>
        <taxon>Pseudomonadati</taxon>
        <taxon>Pseudomonadota</taxon>
        <taxon>Betaproteobacteria</taxon>
        <taxon>Rhodocyclales</taxon>
        <taxon>Zoogloeaceae</taxon>
        <taxon>Uliginosibacterium</taxon>
    </lineage>
</organism>
<evidence type="ECO:0000256" key="4">
    <source>
        <dbReference type="ARBA" id="ARBA00023136"/>
    </source>
</evidence>
<evidence type="ECO:0000256" key="1">
    <source>
        <dbReference type="ARBA" id="ARBA00004141"/>
    </source>
</evidence>
<accession>A0ABU6K1G9</accession>
<dbReference type="InterPro" id="IPR007016">
    <property type="entry name" value="O-antigen_ligase-rel_domated"/>
</dbReference>
<evidence type="ECO:0000259" key="6">
    <source>
        <dbReference type="Pfam" id="PF04932"/>
    </source>
</evidence>
<feature type="transmembrane region" description="Helical" evidence="5">
    <location>
        <begin position="154"/>
        <end position="173"/>
    </location>
</feature>
<keyword evidence="4 5" id="KW-0472">Membrane</keyword>
<keyword evidence="2 5" id="KW-0812">Transmembrane</keyword>
<name>A0ABU6K1G9_9RHOO</name>
<evidence type="ECO:0000256" key="5">
    <source>
        <dbReference type="SAM" id="Phobius"/>
    </source>
</evidence>
<dbReference type="Pfam" id="PF04932">
    <property type="entry name" value="Wzy_C"/>
    <property type="match status" value="1"/>
</dbReference>
<sequence>MLRDASPQSRTLNRTEFVLLCLFSIALPLVEAPKNIFWALFLLLWIGRSAYTRNWGHLSRGWDLLFVGLILVPTLSCLLTPYSPQWKEMGDIVGYVSLGWILARSRLTPDQLKWLFASLIGATIAGVVHGFAVMQLDPKRVWLQLNSVGHVNHSALYAAGIGILATACAALSASRFGRRAWQWSVLSATFMLAAMIIFGSRGALIAYLFGALPVLLILSNVRLQRLLPVIAGLMVAGVLVGVIGSKLSPSKGNLSIVEKTEIGIKTGNFSSFRLQSLQTAIELMHQNPLTGAGPANFNAASPELVRTWVEARQETFQRERYFFSSHAHGLFANTLGERGLLGEGILLTLLIGWTIALLRRRPARDASFSHALSWGAGFAGWSVVFVGGLFNTTLHHEHGMLAMMGLGLLLALDVRSKASQKPD</sequence>
<dbReference type="EMBL" id="JAYXHS010000001">
    <property type="protein sequence ID" value="MEC5385510.1"/>
    <property type="molecule type" value="Genomic_DNA"/>
</dbReference>
<dbReference type="RefSeq" id="WP_327598463.1">
    <property type="nucleotide sequence ID" value="NZ_JAYXHS010000001.1"/>
</dbReference>
<comment type="caution">
    <text evidence="7">The sequence shown here is derived from an EMBL/GenBank/DDBJ whole genome shotgun (WGS) entry which is preliminary data.</text>
</comment>
<evidence type="ECO:0000313" key="8">
    <source>
        <dbReference type="Proteomes" id="UP001331561"/>
    </source>
</evidence>
<gene>
    <name evidence="7" type="ORF">VVD49_07220</name>
</gene>
<dbReference type="PANTHER" id="PTHR37422">
    <property type="entry name" value="TEICHURONIC ACID BIOSYNTHESIS PROTEIN TUAE"/>
    <property type="match status" value="1"/>
</dbReference>
<comment type="subcellular location">
    <subcellularLocation>
        <location evidence="1">Membrane</location>
        <topology evidence="1">Multi-pass membrane protein</topology>
    </subcellularLocation>
</comment>
<evidence type="ECO:0000313" key="7">
    <source>
        <dbReference type="EMBL" id="MEC5385510.1"/>
    </source>
</evidence>
<feature type="transmembrane region" description="Helical" evidence="5">
    <location>
        <begin position="180"/>
        <end position="198"/>
    </location>
</feature>